<gene>
    <name evidence="2" type="ORF">CLCR_03689</name>
</gene>
<evidence type="ECO:0000313" key="2">
    <source>
        <dbReference type="EMBL" id="OCT47744.1"/>
    </source>
</evidence>
<feature type="compositionally biased region" description="Basic and acidic residues" evidence="1">
    <location>
        <begin position="163"/>
        <end position="192"/>
    </location>
</feature>
<proteinExistence type="predicted"/>
<sequence length="220" mass="25111">MADSSTDAKILFTYLSKRPYQSPGARPNTTDSQPKPLSLPSLKLYKRTNWHTCPCFFSRIAVLHPRPGPSRPTFGCAGKYCARCSSAAILLRPMRRGGPMDQNTRNDPYWNRCVFLGASGVFESSTTEEIGEGNGTHLTPQPQQASRPVRRDFEAGSYRKSGNRREDGDCEPRRRQPFYEELDPRSCRDTERRNRRSSRTSRYQADLDSYLEETYGKKRG</sequence>
<evidence type="ECO:0000256" key="1">
    <source>
        <dbReference type="SAM" id="MobiDB-lite"/>
    </source>
</evidence>
<feature type="region of interest" description="Disordered" evidence="1">
    <location>
        <begin position="127"/>
        <end position="220"/>
    </location>
</feature>
<dbReference type="AlphaFoldDB" id="A0A1C1CGV0"/>
<dbReference type="OrthoDB" id="4161485at2759"/>
<keyword evidence="3" id="KW-1185">Reference proteome</keyword>
<name>A0A1C1CGV0_9EURO</name>
<evidence type="ECO:0000313" key="3">
    <source>
        <dbReference type="Proteomes" id="UP000094526"/>
    </source>
</evidence>
<dbReference type="VEuPathDB" id="FungiDB:CLCR_03689"/>
<comment type="caution">
    <text evidence="2">The sequence shown here is derived from an EMBL/GenBank/DDBJ whole genome shotgun (WGS) entry which is preliminary data.</text>
</comment>
<organism evidence="2 3">
    <name type="scientific">Cladophialophora carrionii</name>
    <dbReference type="NCBI Taxonomy" id="86049"/>
    <lineage>
        <taxon>Eukaryota</taxon>
        <taxon>Fungi</taxon>
        <taxon>Dikarya</taxon>
        <taxon>Ascomycota</taxon>
        <taxon>Pezizomycotina</taxon>
        <taxon>Eurotiomycetes</taxon>
        <taxon>Chaetothyriomycetidae</taxon>
        <taxon>Chaetothyriales</taxon>
        <taxon>Herpotrichiellaceae</taxon>
        <taxon>Cladophialophora</taxon>
    </lineage>
</organism>
<protein>
    <submittedName>
        <fullName evidence="2">Uncharacterized protein</fullName>
    </submittedName>
</protein>
<dbReference type="EMBL" id="LGRB01000013">
    <property type="protein sequence ID" value="OCT47744.1"/>
    <property type="molecule type" value="Genomic_DNA"/>
</dbReference>
<accession>A0A1C1CGV0</accession>
<reference evidence="3" key="1">
    <citation type="submission" date="2015-07" db="EMBL/GenBank/DDBJ databases">
        <authorList>
            <person name="Teixeira M.M."/>
            <person name="Souza R.C."/>
            <person name="Almeida L.G."/>
            <person name="Vicente V.A."/>
            <person name="de Hoog S."/>
            <person name="Bocca A.L."/>
            <person name="de Almeida S.R."/>
            <person name="Vasconcelos A.T."/>
            <person name="Felipe M.S."/>
        </authorList>
    </citation>
    <scope>NUCLEOTIDE SEQUENCE [LARGE SCALE GENOMIC DNA]</scope>
    <source>
        <strain evidence="3">KSF</strain>
    </source>
</reference>
<dbReference type="Proteomes" id="UP000094526">
    <property type="component" value="Unassembled WGS sequence"/>
</dbReference>
<feature type="compositionally biased region" description="Polar residues" evidence="1">
    <location>
        <begin position="136"/>
        <end position="146"/>
    </location>
</feature>